<dbReference type="InterPro" id="IPR020449">
    <property type="entry name" value="Tscrpt_reg_AraC-type_HTH"/>
</dbReference>
<evidence type="ECO:0000256" key="2">
    <source>
        <dbReference type="ARBA" id="ARBA00023125"/>
    </source>
</evidence>
<evidence type="ECO:0000256" key="1">
    <source>
        <dbReference type="ARBA" id="ARBA00023015"/>
    </source>
</evidence>
<dbReference type="SUPFAM" id="SSF46689">
    <property type="entry name" value="Homeodomain-like"/>
    <property type="match status" value="2"/>
</dbReference>
<name>A0A3M7TQF2_9BACI</name>
<dbReference type="GO" id="GO:0043565">
    <property type="term" value="F:sequence-specific DNA binding"/>
    <property type="evidence" value="ECO:0007669"/>
    <property type="project" value="InterPro"/>
</dbReference>
<dbReference type="SUPFAM" id="SSF55136">
    <property type="entry name" value="Probable bacterial effector-binding domain"/>
    <property type="match status" value="1"/>
</dbReference>
<evidence type="ECO:0000259" key="4">
    <source>
        <dbReference type="PROSITE" id="PS01124"/>
    </source>
</evidence>
<dbReference type="RefSeq" id="WP_122900839.1">
    <property type="nucleotide sequence ID" value="NZ_RHIB01000003.1"/>
</dbReference>
<dbReference type="Gene3D" id="3.20.80.10">
    <property type="entry name" value="Regulatory factor, effector binding domain"/>
    <property type="match status" value="1"/>
</dbReference>
<dbReference type="PRINTS" id="PR00032">
    <property type="entry name" value="HTHARAC"/>
</dbReference>
<dbReference type="Pfam" id="PF12833">
    <property type="entry name" value="HTH_18"/>
    <property type="match status" value="1"/>
</dbReference>
<evidence type="ECO:0000256" key="3">
    <source>
        <dbReference type="ARBA" id="ARBA00023163"/>
    </source>
</evidence>
<dbReference type="InterPro" id="IPR010499">
    <property type="entry name" value="AraC_E-bd"/>
</dbReference>
<gene>
    <name evidence="5" type="ORF">EBO34_17100</name>
</gene>
<dbReference type="PANTHER" id="PTHR47504">
    <property type="entry name" value="RIGHT ORIGIN-BINDING PROTEIN"/>
    <property type="match status" value="1"/>
</dbReference>
<organism evidence="5 6">
    <name type="scientific">Alteribacter keqinensis</name>
    <dbReference type="NCBI Taxonomy" id="2483800"/>
    <lineage>
        <taxon>Bacteria</taxon>
        <taxon>Bacillati</taxon>
        <taxon>Bacillota</taxon>
        <taxon>Bacilli</taxon>
        <taxon>Bacillales</taxon>
        <taxon>Bacillaceae</taxon>
        <taxon>Alteribacter</taxon>
    </lineage>
</organism>
<dbReference type="InterPro" id="IPR050959">
    <property type="entry name" value="MarA-like"/>
</dbReference>
<dbReference type="InterPro" id="IPR011256">
    <property type="entry name" value="Reg_factor_effector_dom_sf"/>
</dbReference>
<proteinExistence type="predicted"/>
<evidence type="ECO:0000313" key="5">
    <source>
        <dbReference type="EMBL" id="RNA66919.1"/>
    </source>
</evidence>
<dbReference type="AlphaFoldDB" id="A0A3M7TQF2"/>
<dbReference type="Pfam" id="PF06445">
    <property type="entry name" value="GyrI-like"/>
    <property type="match status" value="1"/>
</dbReference>
<reference evidence="5 6" key="1">
    <citation type="submission" date="2018-10" db="EMBL/GenBank/DDBJ databases">
        <title>Bacillus Keqinensis sp. nov., a moderately halophilic bacterium isolated from a saline-alkaline lake.</title>
        <authorList>
            <person name="Wang H."/>
        </authorList>
    </citation>
    <scope>NUCLEOTIDE SEQUENCE [LARGE SCALE GENOMIC DNA]</scope>
    <source>
        <strain evidence="5 6">KQ-3</strain>
    </source>
</reference>
<evidence type="ECO:0000313" key="6">
    <source>
        <dbReference type="Proteomes" id="UP000278746"/>
    </source>
</evidence>
<dbReference type="EMBL" id="RHIB01000003">
    <property type="protein sequence ID" value="RNA66919.1"/>
    <property type="molecule type" value="Genomic_DNA"/>
</dbReference>
<keyword evidence="3" id="KW-0804">Transcription</keyword>
<keyword evidence="6" id="KW-1185">Reference proteome</keyword>
<dbReference type="PROSITE" id="PS01124">
    <property type="entry name" value="HTH_ARAC_FAMILY_2"/>
    <property type="match status" value="1"/>
</dbReference>
<dbReference type="InterPro" id="IPR029442">
    <property type="entry name" value="GyrI-like"/>
</dbReference>
<dbReference type="InterPro" id="IPR009057">
    <property type="entry name" value="Homeodomain-like_sf"/>
</dbReference>
<dbReference type="GO" id="GO:0003700">
    <property type="term" value="F:DNA-binding transcription factor activity"/>
    <property type="evidence" value="ECO:0007669"/>
    <property type="project" value="InterPro"/>
</dbReference>
<dbReference type="InterPro" id="IPR018060">
    <property type="entry name" value="HTH_AraC"/>
</dbReference>
<comment type="caution">
    <text evidence="5">The sequence shown here is derived from an EMBL/GenBank/DDBJ whole genome shotgun (WGS) entry which is preliminary data.</text>
</comment>
<dbReference type="SMART" id="SM00871">
    <property type="entry name" value="AraC_E_bind"/>
    <property type="match status" value="1"/>
</dbReference>
<dbReference type="Proteomes" id="UP000278746">
    <property type="component" value="Unassembled WGS sequence"/>
</dbReference>
<dbReference type="InterPro" id="IPR018062">
    <property type="entry name" value="HTH_AraC-typ_CS"/>
</dbReference>
<dbReference type="Gene3D" id="1.10.10.60">
    <property type="entry name" value="Homeodomain-like"/>
    <property type="match status" value="2"/>
</dbReference>
<dbReference type="OrthoDB" id="9801123at2"/>
<dbReference type="SMART" id="SM00342">
    <property type="entry name" value="HTH_ARAC"/>
    <property type="match status" value="1"/>
</dbReference>
<dbReference type="PROSITE" id="PS00041">
    <property type="entry name" value="HTH_ARAC_FAMILY_1"/>
    <property type="match status" value="1"/>
</dbReference>
<dbReference type="PANTHER" id="PTHR47504:SF5">
    <property type="entry name" value="RIGHT ORIGIN-BINDING PROTEIN"/>
    <property type="match status" value="1"/>
</dbReference>
<feature type="domain" description="HTH araC/xylS-type" evidence="4">
    <location>
        <begin position="8"/>
        <end position="106"/>
    </location>
</feature>
<protein>
    <submittedName>
        <fullName evidence="5">AraC family transcriptional regulator</fullName>
    </submittedName>
</protein>
<keyword evidence="2" id="KW-0238">DNA-binding</keyword>
<keyword evidence="1" id="KW-0805">Transcription regulation</keyword>
<accession>A0A3M7TQF2</accession>
<sequence>MDMLKGMNDALSYIEENLGEHIDLKEVAKIALCSEYHFKRLFSLLSGITITEYIRRRRLTLAALDLKDSHVKVIDVALKYGYQSPDAFTRVFQNYHGVTPSAARNTEQNLKAYPRMTFQLTITGGTEMKYRIVEKEAFKVAGIKYEVDMVNGLLTPDYEHMMSSISDEKMKELESSSTSEPRGVIHVTANYSESAEGKTAFDQYIGAAVTQAPSGNDSVLDVPALTWAVFEAEGAWEEVEDHWQRIYSEWLPSSSCELAQGPEILASKKSEIWIPIKEK</sequence>